<keyword evidence="3" id="KW-1185">Reference proteome</keyword>
<dbReference type="Proteomes" id="UP000755585">
    <property type="component" value="Unassembled WGS sequence"/>
</dbReference>
<feature type="region of interest" description="Disordered" evidence="1">
    <location>
        <begin position="1"/>
        <end position="33"/>
    </location>
</feature>
<proteinExistence type="predicted"/>
<protein>
    <submittedName>
        <fullName evidence="2">Uncharacterized protein</fullName>
    </submittedName>
</protein>
<evidence type="ECO:0000313" key="3">
    <source>
        <dbReference type="Proteomes" id="UP000755585"/>
    </source>
</evidence>
<organism evidence="2 3">
    <name type="scientific">Kribbella aluminosa</name>
    <dbReference type="NCBI Taxonomy" id="416017"/>
    <lineage>
        <taxon>Bacteria</taxon>
        <taxon>Bacillati</taxon>
        <taxon>Actinomycetota</taxon>
        <taxon>Actinomycetes</taxon>
        <taxon>Propionibacteriales</taxon>
        <taxon>Kribbellaceae</taxon>
        <taxon>Kribbella</taxon>
    </lineage>
</organism>
<accession>A0ABS4UY27</accession>
<evidence type="ECO:0000313" key="2">
    <source>
        <dbReference type="EMBL" id="MBP2356530.1"/>
    </source>
</evidence>
<comment type="caution">
    <text evidence="2">The sequence shown here is derived from an EMBL/GenBank/DDBJ whole genome shotgun (WGS) entry which is preliminary data.</text>
</comment>
<evidence type="ECO:0000256" key="1">
    <source>
        <dbReference type="SAM" id="MobiDB-lite"/>
    </source>
</evidence>
<dbReference type="EMBL" id="JAGINT010000002">
    <property type="protein sequence ID" value="MBP2356530.1"/>
    <property type="molecule type" value="Genomic_DNA"/>
</dbReference>
<name>A0ABS4UY27_9ACTN</name>
<gene>
    <name evidence="2" type="ORF">JOF29_007640</name>
</gene>
<reference evidence="2 3" key="1">
    <citation type="submission" date="2021-03" db="EMBL/GenBank/DDBJ databases">
        <title>Sequencing the genomes of 1000 actinobacteria strains.</title>
        <authorList>
            <person name="Klenk H.-P."/>
        </authorList>
    </citation>
    <scope>NUCLEOTIDE SEQUENCE [LARGE SCALE GENOMIC DNA]</scope>
    <source>
        <strain evidence="2 3">DSM 18824</strain>
    </source>
</reference>
<sequence length="84" mass="8881">MGEAVGGQPRAGRRGRCLAQRPVEQPAERRGALVGGAQVDDRREGAHQELLAGAVQGHVTADTDDLRTAAARLWKLSAELLDLG</sequence>